<feature type="compositionally biased region" description="Polar residues" evidence="1">
    <location>
        <begin position="38"/>
        <end position="52"/>
    </location>
</feature>
<organism evidence="2 3">
    <name type="scientific">Botryotinia calthae</name>
    <dbReference type="NCBI Taxonomy" id="38488"/>
    <lineage>
        <taxon>Eukaryota</taxon>
        <taxon>Fungi</taxon>
        <taxon>Dikarya</taxon>
        <taxon>Ascomycota</taxon>
        <taxon>Pezizomycotina</taxon>
        <taxon>Leotiomycetes</taxon>
        <taxon>Helotiales</taxon>
        <taxon>Sclerotiniaceae</taxon>
        <taxon>Botryotinia</taxon>
    </lineage>
</organism>
<name>A0A4Y8DAS8_9HELO</name>
<keyword evidence="3" id="KW-1185">Reference proteome</keyword>
<feature type="region of interest" description="Disordered" evidence="1">
    <location>
        <begin position="89"/>
        <end position="133"/>
    </location>
</feature>
<dbReference type="AlphaFoldDB" id="A0A4Y8DAS8"/>
<feature type="region of interest" description="Disordered" evidence="1">
    <location>
        <begin position="33"/>
        <end position="63"/>
    </location>
</feature>
<evidence type="ECO:0000313" key="3">
    <source>
        <dbReference type="Proteomes" id="UP000297299"/>
    </source>
</evidence>
<dbReference type="OrthoDB" id="3526780at2759"/>
<dbReference type="STRING" id="38488.A0A4Y8DAS8"/>
<proteinExistence type="predicted"/>
<gene>
    <name evidence="2" type="ORF">BOTCAL_0056g00230</name>
</gene>
<comment type="caution">
    <text evidence="2">The sequence shown here is derived from an EMBL/GenBank/DDBJ whole genome shotgun (WGS) entry which is preliminary data.</text>
</comment>
<protein>
    <submittedName>
        <fullName evidence="2">Uncharacterized protein</fullName>
    </submittedName>
</protein>
<sequence>MGVVTSEKESKLHKAEEQSKVVRQRYPYESFDDVLPGIQNSHCPSRDNTNGRQDLHPSAQGINYQAPPAFAFSSSIPLTNPFQNNGLTNSFQSNGLANPFQKNGLKNPFQNNGLANGDIQKRGRGELFQPEFGRDVKRVKREQFDD</sequence>
<reference evidence="2 3" key="1">
    <citation type="submission" date="2017-11" db="EMBL/GenBank/DDBJ databases">
        <title>Comparative genomics of Botrytis spp.</title>
        <authorList>
            <person name="Valero-Jimenez C.A."/>
            <person name="Tapia P."/>
            <person name="Veloso J."/>
            <person name="Silva-Moreno E."/>
            <person name="Staats M."/>
            <person name="Valdes J.H."/>
            <person name="Van Kan J.A.L."/>
        </authorList>
    </citation>
    <scope>NUCLEOTIDE SEQUENCE [LARGE SCALE GENOMIC DNA]</scope>
    <source>
        <strain evidence="2 3">MUCL2830</strain>
    </source>
</reference>
<evidence type="ECO:0000313" key="2">
    <source>
        <dbReference type="EMBL" id="TEY77314.1"/>
    </source>
</evidence>
<evidence type="ECO:0000256" key="1">
    <source>
        <dbReference type="SAM" id="MobiDB-lite"/>
    </source>
</evidence>
<dbReference type="EMBL" id="PHWZ01000056">
    <property type="protein sequence ID" value="TEY77314.1"/>
    <property type="molecule type" value="Genomic_DNA"/>
</dbReference>
<feature type="region of interest" description="Disordered" evidence="1">
    <location>
        <begin position="1"/>
        <end position="20"/>
    </location>
</feature>
<accession>A0A4Y8DAS8</accession>
<dbReference type="Proteomes" id="UP000297299">
    <property type="component" value="Unassembled WGS sequence"/>
</dbReference>